<protein>
    <submittedName>
        <fullName evidence="1">Uncharacterized protein</fullName>
    </submittedName>
</protein>
<name>A0ABU0SQN8_9ACTN</name>
<dbReference type="RefSeq" id="WP_307521126.1">
    <property type="nucleotide sequence ID" value="NZ_JAUSZI010000002.1"/>
</dbReference>
<gene>
    <name evidence="1" type="ORF">QF035_003373</name>
</gene>
<comment type="caution">
    <text evidence="1">The sequence shown here is derived from an EMBL/GenBank/DDBJ whole genome shotgun (WGS) entry which is preliminary data.</text>
</comment>
<accession>A0ABU0SQN8</accession>
<dbReference type="EMBL" id="JAUSZI010000002">
    <property type="protein sequence ID" value="MDQ1025791.1"/>
    <property type="molecule type" value="Genomic_DNA"/>
</dbReference>
<sequence>MNRGQSPPEGESTAPIVVHRAAGTSGRRVSIRARVAGLAHSDADLIEFLRRAGLPDAWELLDDPHWVDWQDGRPHEYGTD</sequence>
<reference evidence="1 2" key="1">
    <citation type="submission" date="2023-07" db="EMBL/GenBank/DDBJ databases">
        <title>Comparative genomics of wheat-associated soil bacteria to identify genetic determinants of phenazine resistance.</title>
        <authorList>
            <person name="Mouncey N."/>
        </authorList>
    </citation>
    <scope>NUCLEOTIDE SEQUENCE [LARGE SCALE GENOMIC DNA]</scope>
    <source>
        <strain evidence="1 2">V2I4</strain>
    </source>
</reference>
<evidence type="ECO:0000313" key="2">
    <source>
        <dbReference type="Proteomes" id="UP001230328"/>
    </source>
</evidence>
<proteinExistence type="predicted"/>
<organism evidence="1 2">
    <name type="scientific">Streptomyces umbrinus</name>
    <dbReference type="NCBI Taxonomy" id="67370"/>
    <lineage>
        <taxon>Bacteria</taxon>
        <taxon>Bacillati</taxon>
        <taxon>Actinomycetota</taxon>
        <taxon>Actinomycetes</taxon>
        <taxon>Kitasatosporales</taxon>
        <taxon>Streptomycetaceae</taxon>
        <taxon>Streptomyces</taxon>
        <taxon>Streptomyces phaeochromogenes group</taxon>
    </lineage>
</organism>
<dbReference type="Proteomes" id="UP001230328">
    <property type="component" value="Unassembled WGS sequence"/>
</dbReference>
<keyword evidence="2" id="KW-1185">Reference proteome</keyword>
<evidence type="ECO:0000313" key="1">
    <source>
        <dbReference type="EMBL" id="MDQ1025791.1"/>
    </source>
</evidence>